<keyword evidence="4" id="KW-1185">Reference proteome</keyword>
<dbReference type="PANTHER" id="PTHR31668:SF10">
    <property type="entry name" value="ZN(II)2CYS6 TRANSCRIPTION FACTOR (EUROFUNG)"/>
    <property type="match status" value="1"/>
</dbReference>
<name>A0A9P8MIR3_9HYPO</name>
<organism evidence="3 4">
    <name type="scientific">Metarhizium humberi</name>
    <dbReference type="NCBI Taxonomy" id="2596975"/>
    <lineage>
        <taxon>Eukaryota</taxon>
        <taxon>Fungi</taxon>
        <taxon>Dikarya</taxon>
        <taxon>Ascomycota</taxon>
        <taxon>Pezizomycotina</taxon>
        <taxon>Sordariomycetes</taxon>
        <taxon>Hypocreomycetidae</taxon>
        <taxon>Hypocreales</taxon>
        <taxon>Clavicipitaceae</taxon>
        <taxon>Metarhizium</taxon>
    </lineage>
</organism>
<dbReference type="EMBL" id="JACEFI010000001">
    <property type="protein sequence ID" value="KAH0601470.1"/>
    <property type="molecule type" value="Genomic_DNA"/>
</dbReference>
<evidence type="ECO:0000313" key="3">
    <source>
        <dbReference type="EMBL" id="KAH0601470.1"/>
    </source>
</evidence>
<dbReference type="GO" id="GO:0001080">
    <property type="term" value="P:nitrogen catabolite activation of transcription from RNA polymerase II promoter"/>
    <property type="evidence" value="ECO:0007669"/>
    <property type="project" value="TreeGrafter"/>
</dbReference>
<dbReference type="PANTHER" id="PTHR31668">
    <property type="entry name" value="GLUCOSE TRANSPORT TRANSCRIPTION REGULATOR RGT1-RELATED-RELATED"/>
    <property type="match status" value="1"/>
</dbReference>
<feature type="region of interest" description="Disordered" evidence="2">
    <location>
        <begin position="64"/>
        <end position="96"/>
    </location>
</feature>
<evidence type="ECO:0000313" key="4">
    <source>
        <dbReference type="Proteomes" id="UP000764110"/>
    </source>
</evidence>
<protein>
    <submittedName>
        <fullName evidence="3">Uncharacterized protein</fullName>
    </submittedName>
</protein>
<dbReference type="GO" id="GO:0005634">
    <property type="term" value="C:nucleus"/>
    <property type="evidence" value="ECO:0007669"/>
    <property type="project" value="TreeGrafter"/>
</dbReference>
<dbReference type="InterPro" id="IPR050797">
    <property type="entry name" value="Carb_Metab_Trans_Reg"/>
</dbReference>
<gene>
    <name evidence="3" type="ORF">MHUMG1_00346</name>
</gene>
<sequence length="511" mass="57229">MSNRSVLRHLPDAEACPRPNRHPRRRGASQNGPLSRRRPRESGDSSSKSSTALVNIHEDSGLSHPAAAFTSQNPAPVEPSSPQPILNPHALSRGIGGHVEQDQEPLELDSTHQDHHTMHIVGPAVTNDKQVLSDYLSGIPGATRSTRMIIPESAGRSQPVLFTMVQKRPVGLAVDKSPSAEKLAIIEKILEPFVDDIINEYFTKANECLPLLDEQSFRDQYLEDKTHISPALLSLAHGTPPHISRIQYDVPLPTLECLCEGDSSEARVRTANVFIALVRLTDVLDQHLQRVYAVDGNRPWDTASLELALNNWVESLTGSCRLIVIRGSRLEIPGAANLRLAYLTTRLLLQRMELEAEKRIYDQLNERIMNRYIQARRTAEEILLLLQELQAEQLGGFWLPVTAFAFPATVNFLLRCALEMESSLQGLARSSSFRIAQDIVATLRKYQKQFEWDLADICVAQHAEIVDRILGGVAREEESDNNMDIQEFSMPDASILDQYFPSLWDPLQNAW</sequence>
<dbReference type="CDD" id="cd12148">
    <property type="entry name" value="fungal_TF_MHR"/>
    <property type="match status" value="1"/>
</dbReference>
<dbReference type="AlphaFoldDB" id="A0A9P8MIR3"/>
<proteinExistence type="predicted"/>
<evidence type="ECO:0000256" key="2">
    <source>
        <dbReference type="SAM" id="MobiDB-lite"/>
    </source>
</evidence>
<accession>A0A9P8MIR3</accession>
<reference evidence="3 4" key="1">
    <citation type="submission" date="2020-07" db="EMBL/GenBank/DDBJ databases">
        <title>Metarhizium humberi genome.</title>
        <authorList>
            <person name="Lysoe E."/>
        </authorList>
    </citation>
    <scope>NUCLEOTIDE SEQUENCE [LARGE SCALE GENOMIC DNA]</scope>
    <source>
        <strain evidence="3 4">ESALQ1638</strain>
    </source>
</reference>
<keyword evidence="1" id="KW-0539">Nucleus</keyword>
<dbReference type="Proteomes" id="UP000764110">
    <property type="component" value="Unassembled WGS sequence"/>
</dbReference>
<evidence type="ECO:0000256" key="1">
    <source>
        <dbReference type="ARBA" id="ARBA00023242"/>
    </source>
</evidence>
<feature type="region of interest" description="Disordered" evidence="2">
    <location>
        <begin position="1"/>
        <end position="52"/>
    </location>
</feature>
<comment type="caution">
    <text evidence="3">The sequence shown here is derived from an EMBL/GenBank/DDBJ whole genome shotgun (WGS) entry which is preliminary data.</text>
</comment>